<dbReference type="PRINTS" id="PR00956">
    <property type="entry name" value="FLGMOTORFLIN"/>
</dbReference>
<dbReference type="EMBL" id="VHLG01000011">
    <property type="protein sequence ID" value="TPW28840.1"/>
    <property type="molecule type" value="Genomic_DNA"/>
</dbReference>
<dbReference type="InterPro" id="IPR001172">
    <property type="entry name" value="FliN_T3SS_HrcQb"/>
</dbReference>
<dbReference type="GO" id="GO:0003774">
    <property type="term" value="F:cytoskeletal motor activity"/>
    <property type="evidence" value="ECO:0007669"/>
    <property type="project" value="InterPro"/>
</dbReference>
<protein>
    <recommendedName>
        <fullName evidence="2">Flagellar motor switch protein FliN-like C-terminal domain-containing protein</fullName>
    </recommendedName>
</protein>
<organism evidence="3 4">
    <name type="scientific">Martelella alba</name>
    <dbReference type="NCBI Taxonomy" id="2590451"/>
    <lineage>
        <taxon>Bacteria</taxon>
        <taxon>Pseudomonadati</taxon>
        <taxon>Pseudomonadota</taxon>
        <taxon>Alphaproteobacteria</taxon>
        <taxon>Hyphomicrobiales</taxon>
        <taxon>Aurantimonadaceae</taxon>
        <taxon>Martelella</taxon>
    </lineage>
</organism>
<comment type="similarity">
    <text evidence="1">Belongs to the FliN/MopA/SpaO family.</text>
</comment>
<dbReference type="InterPro" id="IPR036429">
    <property type="entry name" value="SpoA-like_sf"/>
</dbReference>
<proteinExistence type="inferred from homology"/>
<dbReference type="GO" id="GO:0071978">
    <property type="term" value="P:bacterial-type flagellum-dependent swarming motility"/>
    <property type="evidence" value="ECO:0007669"/>
    <property type="project" value="TreeGrafter"/>
</dbReference>
<sequence>MYDPAPLLAALPTMEPAAMLLVNRLAARQWQLPIQGSLEQPMPMTIAFMPWHRQVAGPFTKVTIDCSAGTLAFLVEAKFCDLISDITLPGWRTEKRDNLPTDWRLSLSFEHWLTELGLIETINTFDIASLDRTPSPTGAGPQIAFRLNIGDQVFFGSLDIAAFNQETLGFLDQIPPVAMLGSFTPDFACRITFPRVSLIDADYRRIRPGDLILLTPMREEAIPASLHIRGVGAAAALIHEDGMMTLNEAPRENTPMEDEDDYGTAEDEFALEDDLEMDEHDFADAQPNGRQAGNTLGELPIRIDVHLAGTRITLEELQTLGPGTTLPLAGQLTDPVTIRANGRAMASGYLVVVDGQLAVQIKTWPGKPVKGE</sequence>
<name>A0A506U4S9_9HYPH</name>
<dbReference type="Gene3D" id="2.30.330.10">
    <property type="entry name" value="SpoA-like"/>
    <property type="match status" value="1"/>
</dbReference>
<feature type="domain" description="Flagellar motor switch protein FliN-like C-terminal" evidence="2">
    <location>
        <begin position="296"/>
        <end position="363"/>
    </location>
</feature>
<evidence type="ECO:0000256" key="1">
    <source>
        <dbReference type="ARBA" id="ARBA00009226"/>
    </source>
</evidence>
<dbReference type="RefSeq" id="WP_141150038.1">
    <property type="nucleotide sequence ID" value="NZ_VHLG01000011.1"/>
</dbReference>
<keyword evidence="4" id="KW-1185">Reference proteome</keyword>
<dbReference type="AlphaFoldDB" id="A0A506U4S9"/>
<dbReference type="GO" id="GO:0050918">
    <property type="term" value="P:positive chemotaxis"/>
    <property type="evidence" value="ECO:0007669"/>
    <property type="project" value="TreeGrafter"/>
</dbReference>
<evidence type="ECO:0000313" key="3">
    <source>
        <dbReference type="EMBL" id="TPW28840.1"/>
    </source>
</evidence>
<comment type="caution">
    <text evidence="3">The sequence shown here is derived from an EMBL/GenBank/DDBJ whole genome shotgun (WGS) entry which is preliminary data.</text>
</comment>
<gene>
    <name evidence="3" type="ORF">FJU08_16050</name>
</gene>
<dbReference type="PANTHER" id="PTHR30034">
    <property type="entry name" value="FLAGELLAR MOTOR SWITCH PROTEIN FLIM"/>
    <property type="match status" value="1"/>
</dbReference>
<dbReference type="Pfam" id="PF01052">
    <property type="entry name" value="FliMN_C"/>
    <property type="match status" value="1"/>
</dbReference>
<dbReference type="PANTHER" id="PTHR30034:SF6">
    <property type="entry name" value="YOP PROTEINS TRANSLOCATION PROTEIN Q"/>
    <property type="match status" value="1"/>
</dbReference>
<reference evidence="3 4" key="1">
    <citation type="submission" date="2019-06" db="EMBL/GenBank/DDBJ databases">
        <authorList>
            <person name="Li M."/>
        </authorList>
    </citation>
    <scope>NUCLEOTIDE SEQUENCE [LARGE SCALE GENOMIC DNA]</scope>
    <source>
        <strain evidence="3 4">BGMRC2036</strain>
    </source>
</reference>
<accession>A0A506U4S9</accession>
<dbReference type="GO" id="GO:0009425">
    <property type="term" value="C:bacterial-type flagellum basal body"/>
    <property type="evidence" value="ECO:0007669"/>
    <property type="project" value="InterPro"/>
</dbReference>
<evidence type="ECO:0000313" key="4">
    <source>
        <dbReference type="Proteomes" id="UP000318801"/>
    </source>
</evidence>
<dbReference type="SUPFAM" id="SSF101801">
    <property type="entry name" value="Surface presentation of antigens (SPOA)"/>
    <property type="match status" value="1"/>
</dbReference>
<evidence type="ECO:0000259" key="2">
    <source>
        <dbReference type="Pfam" id="PF01052"/>
    </source>
</evidence>
<dbReference type="InterPro" id="IPR001543">
    <property type="entry name" value="FliN-like_C"/>
</dbReference>
<dbReference type="Proteomes" id="UP000318801">
    <property type="component" value="Unassembled WGS sequence"/>
</dbReference>